<proteinExistence type="inferred from homology"/>
<dbReference type="SUPFAM" id="SSF51735">
    <property type="entry name" value="NAD(P)-binding Rossmann-fold domains"/>
    <property type="match status" value="1"/>
</dbReference>
<evidence type="ECO:0000256" key="1">
    <source>
        <dbReference type="ARBA" id="ARBA00006484"/>
    </source>
</evidence>
<evidence type="ECO:0000313" key="4">
    <source>
        <dbReference type="EMBL" id="ADE38820.1"/>
    </source>
</evidence>
<dbReference type="PANTHER" id="PTHR43391">
    <property type="entry name" value="RETINOL DEHYDROGENASE-RELATED"/>
    <property type="match status" value="1"/>
</dbReference>
<gene>
    <name evidence="4" type="ordered locus">SAR116_0577</name>
</gene>
<organism evidence="4 5">
    <name type="scientific">Puniceispirillum marinum (strain IMCC1322)</name>
    <dbReference type="NCBI Taxonomy" id="488538"/>
    <lineage>
        <taxon>Bacteria</taxon>
        <taxon>Pseudomonadati</taxon>
        <taxon>Pseudomonadota</taxon>
        <taxon>Alphaproteobacteria</taxon>
        <taxon>Candidatus Puniceispirillales</taxon>
        <taxon>Candidatus Puniceispirillaceae</taxon>
        <taxon>Candidatus Puniceispirillum</taxon>
    </lineage>
</organism>
<dbReference type="PRINTS" id="PR00081">
    <property type="entry name" value="GDHRDH"/>
</dbReference>
<dbReference type="InterPro" id="IPR036291">
    <property type="entry name" value="NAD(P)-bd_dom_sf"/>
</dbReference>
<dbReference type="HOGENOM" id="CLU_010194_2_1_5"/>
<dbReference type="Pfam" id="PF00106">
    <property type="entry name" value="adh_short"/>
    <property type="match status" value="1"/>
</dbReference>
<keyword evidence="3 4" id="KW-0560">Oxidoreductase</keyword>
<reference evidence="4 5" key="1">
    <citation type="journal article" date="2010" name="J. Bacteriol.">
        <title>Complete genome sequence of "Candidatus Puniceispirillum marinum" IMCC1322, a representative of the SAR116 clade in the Alphaproteobacteria.</title>
        <authorList>
            <person name="Oh H.M."/>
            <person name="Kwon K.K."/>
            <person name="Kang I."/>
            <person name="Kang S.G."/>
            <person name="Lee J.H."/>
            <person name="Kim S.J."/>
            <person name="Cho J.C."/>
        </authorList>
    </citation>
    <scope>NUCLEOTIDE SEQUENCE [LARGE SCALE GENOMIC DNA]</scope>
    <source>
        <strain evidence="4 5">IMCC1322</strain>
    </source>
</reference>
<evidence type="ECO:0000256" key="3">
    <source>
        <dbReference type="ARBA" id="ARBA00023002"/>
    </source>
</evidence>
<dbReference type="EMBL" id="CP001751">
    <property type="protein sequence ID" value="ADE38820.1"/>
    <property type="molecule type" value="Genomic_DNA"/>
</dbReference>
<dbReference type="InterPro" id="IPR002347">
    <property type="entry name" value="SDR_fam"/>
</dbReference>
<dbReference type="KEGG" id="apb:SAR116_0577"/>
<dbReference type="PANTHER" id="PTHR43391:SF14">
    <property type="entry name" value="DEHYDROGENASE_REDUCTASE SDR FAMILY PROTEIN 7-LIKE"/>
    <property type="match status" value="1"/>
</dbReference>
<dbReference type="STRING" id="488538.SAR116_0577"/>
<dbReference type="AlphaFoldDB" id="D5BRC3"/>
<sequence length="312" mass="34652">MRIFVSNGLYQMVIIWVFWQTSKFTHFKKRDMPTGILTAEHIHHTTGLSTCRSFRTNLQWKYVMRHYFITGVSSGIGAALVSALSPHAKITGVARRRDRLDALAKENDNFHPIAADVTDPKAMQSAVNDAIKTSGSIDVAILNAGIYTPQDGSKIEPAVFQQHMDVNYMGVINALAPIVADMTDKKQGHIAITSSVAGWRGLPKSAAYGPTKAALISLAESLYFDLFPKGIKLQVICPGFVESEATAINDFEMPDLLTSKQAATHILNGLEGDDFIVDFPKSFTRKMKFLKYLPDRLFFKFVARQTGYKKQS</sequence>
<keyword evidence="5" id="KW-1185">Reference proteome</keyword>
<comment type="similarity">
    <text evidence="1">Belongs to the short-chain dehydrogenases/reductases (SDR) family.</text>
</comment>
<accession>D5BRC3</accession>
<dbReference type="GO" id="GO:0016491">
    <property type="term" value="F:oxidoreductase activity"/>
    <property type="evidence" value="ECO:0007669"/>
    <property type="project" value="UniProtKB-KW"/>
</dbReference>
<keyword evidence="2" id="KW-0521">NADP</keyword>
<evidence type="ECO:0000313" key="5">
    <source>
        <dbReference type="Proteomes" id="UP000007460"/>
    </source>
</evidence>
<protein>
    <submittedName>
        <fullName evidence="4">Short-chain dehydrogenase/reductase SDR</fullName>
        <ecNumber evidence="4">1.-.-.-</ecNumber>
    </submittedName>
</protein>
<evidence type="ECO:0000256" key="2">
    <source>
        <dbReference type="ARBA" id="ARBA00022857"/>
    </source>
</evidence>
<dbReference type="Proteomes" id="UP000007460">
    <property type="component" value="Chromosome"/>
</dbReference>
<dbReference type="EC" id="1.-.-.-" evidence="4"/>
<dbReference type="Gene3D" id="3.40.50.720">
    <property type="entry name" value="NAD(P)-binding Rossmann-like Domain"/>
    <property type="match status" value="1"/>
</dbReference>
<name>D5BRC3_PUNMI</name>
<dbReference type="eggNOG" id="COG4221">
    <property type="taxonomic scope" value="Bacteria"/>
</dbReference>